<feature type="coiled-coil region" evidence="11">
    <location>
        <begin position="554"/>
        <end position="581"/>
    </location>
</feature>
<keyword evidence="16" id="KW-1185">Reference proteome</keyword>
<keyword evidence="8" id="KW-0413">Isomerase</keyword>
<evidence type="ECO:0000256" key="9">
    <source>
        <dbReference type="ARBA" id="ARBA00093467"/>
    </source>
</evidence>
<sequence length="947" mass="107788">MDEFGKLRDQVKNALSEFGYKKPTPIQSQAMPKILEGKNSLLMASTGTGKTEAALFPVFSQYLEENKEKGIKILYIAPLRALNRDMLKRLQRWEGTLDIDIQVRHGDTSKSQRRNQALEPPQMLITTPETLQAILPGSRMKEHLKSVEWVIVDEVHELAQSKRGTQLSIGLERVARLSGDFQRIGLSATVGSPKKVARFLAGTDREMEIIDTTSTEKMSVNVESPMPNSRDVELSDRLNAKPTMIARLRRIKELIDEHDSTLTFVNTRKSSETLGSRLRYWDSDYPVAVHHGSLSKDSRISAEDNFREGKLKGLICTSSMELGIDIGNIDFVIQYKSPRQVNRLIQRFGRSGHRIESISNGTIITSDPEDVAEAGVIAKKALSRELESTTIHENSLDVLAHQLVGINLDGVSNIEKAFQLVKRAHPYRNLPKEEFSEVFRQILNQGLVWKDGEEFSHGRKSYQYYYTNLSTIPDTKQYQIQDLVSHKSIGTLDEEFVVGQAEPGVTFICKGEAWRVVEVEDDKVEVEPVDDPYGAIPAWEGELIPVPFEVAHEVGKMRSTVENALERNKNLEEIRERIENNYPIDQNSSEWFIKQLRNHLEEAPVPTPKKLVIESYEKFGVLHAPFGTIVNKTLGQILAALISTRIGSSVGLKSDPYRIAFRFPEKEQTEALRKTIDDLKPEFVEPLLKKVLENSSVFRWRLLHVAKRFGAIEKDADFSEIRGRGLLKFFEGTPLWKEAEREVRLEKMDVSRLAELLESLQEGEIELKCVERSRNEGPTPLGLSILNELASSGEIVVPERAEKEILRVLKRRLSNRQVRLFCLNCRDWSTLTRVRRLSNEPTCDNCGAKFLALVPRKKGDRLKALKRREEGKTADEDEKNFIRRAKESGNLILTYGKKAVIAMAGRGIGPQTATRILAKQHKNEEDFYRDILRAERIYARTHRFWDS</sequence>
<evidence type="ECO:0000256" key="4">
    <source>
        <dbReference type="ARBA" id="ARBA00022806"/>
    </source>
</evidence>
<evidence type="ECO:0000256" key="2">
    <source>
        <dbReference type="ARBA" id="ARBA00022763"/>
    </source>
</evidence>
<keyword evidence="7" id="KW-0234">DNA repair</keyword>
<evidence type="ECO:0000256" key="10">
    <source>
        <dbReference type="PROSITE-ProRule" id="PRU00552"/>
    </source>
</evidence>
<dbReference type="SMART" id="SM00490">
    <property type="entry name" value="HELICc"/>
    <property type="match status" value="1"/>
</dbReference>
<name>A0A133UH26_9EURY</name>
<evidence type="ECO:0000256" key="6">
    <source>
        <dbReference type="ARBA" id="ARBA00023125"/>
    </source>
</evidence>
<dbReference type="InterPro" id="IPR017170">
    <property type="entry name" value="Lhr-like"/>
</dbReference>
<dbReference type="InterPro" id="IPR011545">
    <property type="entry name" value="DEAD/DEAH_box_helicase_dom"/>
</dbReference>
<keyword evidence="6" id="KW-0238">DNA-binding</keyword>
<dbReference type="PROSITE" id="PS51192">
    <property type="entry name" value="HELICASE_ATP_BIND_1"/>
    <property type="match status" value="1"/>
</dbReference>
<dbReference type="GO" id="GO:0140097">
    <property type="term" value="F:catalytic activity, acting on DNA"/>
    <property type="evidence" value="ECO:0007669"/>
    <property type="project" value="UniProtKB-ARBA"/>
</dbReference>
<protein>
    <recommendedName>
        <fullName evidence="17">Helicase</fullName>
    </recommendedName>
</protein>
<keyword evidence="5" id="KW-0067">ATP-binding</keyword>
<evidence type="ECO:0008006" key="17">
    <source>
        <dbReference type="Google" id="ProtNLM"/>
    </source>
</evidence>
<comment type="similarity">
    <text evidence="9">Belongs to the Lhr helicase family. Lhr-Core subfamily.</text>
</comment>
<evidence type="ECO:0000313" key="16">
    <source>
        <dbReference type="Proteomes" id="UP000070373"/>
    </source>
</evidence>
<keyword evidence="3" id="KW-0378">Hydrolase</keyword>
<dbReference type="PANTHER" id="PTHR47962">
    <property type="entry name" value="ATP-DEPENDENT HELICASE LHR-RELATED-RELATED"/>
    <property type="match status" value="1"/>
</dbReference>
<keyword evidence="2" id="KW-0227">DNA damage</keyword>
<evidence type="ECO:0000259" key="13">
    <source>
        <dbReference type="PROSITE" id="PS51194"/>
    </source>
</evidence>
<proteinExistence type="inferred from homology"/>
<dbReference type="InterPro" id="IPR014014">
    <property type="entry name" value="RNA_helicase_DEAD_Q_motif"/>
</dbReference>
<dbReference type="PANTHER" id="PTHR47962:SF5">
    <property type="entry name" value="ATP-DEPENDENT HELICASE LHR-RELATED"/>
    <property type="match status" value="1"/>
</dbReference>
<evidence type="ECO:0000256" key="1">
    <source>
        <dbReference type="ARBA" id="ARBA00022741"/>
    </source>
</evidence>
<dbReference type="InterPro" id="IPR013701">
    <property type="entry name" value="Lhr-like_DEAD/DEAH_assoc"/>
</dbReference>
<feature type="short sequence motif" description="Q motif" evidence="10">
    <location>
        <begin position="1"/>
        <end position="28"/>
    </location>
</feature>
<dbReference type="InterPro" id="IPR052511">
    <property type="entry name" value="ATP-dep_Helicase"/>
</dbReference>
<keyword evidence="11" id="KW-0175">Coiled coil</keyword>
<keyword evidence="1" id="KW-0547">Nucleotide-binding</keyword>
<dbReference type="Proteomes" id="UP000070373">
    <property type="component" value="Unassembled WGS sequence"/>
</dbReference>
<evidence type="ECO:0000313" key="15">
    <source>
        <dbReference type="EMBL" id="KXA93469.1"/>
    </source>
</evidence>
<dbReference type="GO" id="GO:0003677">
    <property type="term" value="F:DNA binding"/>
    <property type="evidence" value="ECO:0007669"/>
    <property type="project" value="UniProtKB-KW"/>
</dbReference>
<feature type="domain" description="Helicase C-terminal" evidence="13">
    <location>
        <begin position="250"/>
        <end position="397"/>
    </location>
</feature>
<dbReference type="SUPFAM" id="SSF52540">
    <property type="entry name" value="P-loop containing nucleoside triphosphate hydrolases"/>
    <property type="match status" value="1"/>
</dbReference>
<dbReference type="SMART" id="SM00487">
    <property type="entry name" value="DEXDc"/>
    <property type="match status" value="1"/>
</dbReference>
<evidence type="ECO:0000256" key="5">
    <source>
        <dbReference type="ARBA" id="ARBA00022840"/>
    </source>
</evidence>
<keyword evidence="4" id="KW-0347">Helicase</keyword>
<reference evidence="15 16" key="1">
    <citation type="journal article" date="2016" name="Sci. Rep.">
        <title>Metabolic traits of an uncultured archaeal lineage -MSBL1- from brine pools of the Red Sea.</title>
        <authorList>
            <person name="Mwirichia R."/>
            <person name="Alam I."/>
            <person name="Rashid M."/>
            <person name="Vinu M."/>
            <person name="Ba-Alawi W."/>
            <person name="Anthony Kamau A."/>
            <person name="Kamanda Ngugi D."/>
            <person name="Goker M."/>
            <person name="Klenk H.P."/>
            <person name="Bajic V."/>
            <person name="Stingl U."/>
        </authorList>
    </citation>
    <scope>NUCLEOTIDE SEQUENCE [LARGE SCALE GENOMIC DNA]</scope>
    <source>
        <strain evidence="15">SCGC-AAA259E17</strain>
    </source>
</reference>
<dbReference type="GO" id="GO:0006281">
    <property type="term" value="P:DNA repair"/>
    <property type="evidence" value="ECO:0007669"/>
    <property type="project" value="UniProtKB-KW"/>
</dbReference>
<comment type="caution">
    <text evidence="15">The sequence shown here is derived from an EMBL/GenBank/DDBJ whole genome shotgun (WGS) entry which is preliminary data.</text>
</comment>
<dbReference type="Pfam" id="PF00270">
    <property type="entry name" value="DEAD"/>
    <property type="match status" value="1"/>
</dbReference>
<accession>A0A133UH26</accession>
<dbReference type="Gene3D" id="3.40.50.300">
    <property type="entry name" value="P-loop containing nucleotide triphosphate hydrolases"/>
    <property type="match status" value="2"/>
</dbReference>
<gene>
    <name evidence="15" type="ORF">AKJ64_00515</name>
</gene>
<dbReference type="Pfam" id="PF19306">
    <property type="entry name" value="WHD_Lhr"/>
    <property type="match status" value="1"/>
</dbReference>
<evidence type="ECO:0000256" key="8">
    <source>
        <dbReference type="ARBA" id="ARBA00023235"/>
    </source>
</evidence>
<dbReference type="PIRSF" id="PIRSF037307">
    <property type="entry name" value="Lhr-like_helic_prd"/>
    <property type="match status" value="1"/>
</dbReference>
<evidence type="ECO:0000256" key="3">
    <source>
        <dbReference type="ARBA" id="ARBA00022801"/>
    </source>
</evidence>
<feature type="domain" description="DEAD-box RNA helicase Q" evidence="14">
    <location>
        <begin position="1"/>
        <end position="28"/>
    </location>
</feature>
<dbReference type="PATRIC" id="fig|1698263.3.peg.652"/>
<dbReference type="Pfam" id="PF08494">
    <property type="entry name" value="DEAD_assoc"/>
    <property type="match status" value="1"/>
</dbReference>
<dbReference type="GO" id="GO:0005524">
    <property type="term" value="F:ATP binding"/>
    <property type="evidence" value="ECO:0007669"/>
    <property type="project" value="UniProtKB-KW"/>
</dbReference>
<dbReference type="EMBL" id="LHXN01000004">
    <property type="protein sequence ID" value="KXA93469.1"/>
    <property type="molecule type" value="Genomic_DNA"/>
</dbReference>
<evidence type="ECO:0000259" key="14">
    <source>
        <dbReference type="PROSITE" id="PS51195"/>
    </source>
</evidence>
<dbReference type="InterPro" id="IPR027417">
    <property type="entry name" value="P-loop_NTPase"/>
</dbReference>
<dbReference type="Pfam" id="PF00271">
    <property type="entry name" value="Helicase_C"/>
    <property type="match status" value="1"/>
</dbReference>
<dbReference type="GO" id="GO:0003724">
    <property type="term" value="F:RNA helicase activity"/>
    <property type="evidence" value="ECO:0007669"/>
    <property type="project" value="InterPro"/>
</dbReference>
<dbReference type="InterPro" id="IPR014001">
    <property type="entry name" value="Helicase_ATP-bd"/>
</dbReference>
<dbReference type="AlphaFoldDB" id="A0A133UH26"/>
<evidence type="ECO:0000259" key="12">
    <source>
        <dbReference type="PROSITE" id="PS51192"/>
    </source>
</evidence>
<dbReference type="PROSITE" id="PS51195">
    <property type="entry name" value="Q_MOTIF"/>
    <property type="match status" value="1"/>
</dbReference>
<dbReference type="InterPro" id="IPR001650">
    <property type="entry name" value="Helicase_C-like"/>
</dbReference>
<evidence type="ECO:0000256" key="11">
    <source>
        <dbReference type="SAM" id="Coils"/>
    </source>
</evidence>
<feature type="domain" description="Helicase ATP-binding" evidence="12">
    <location>
        <begin position="31"/>
        <end position="208"/>
    </location>
</feature>
<organism evidence="15 16">
    <name type="scientific">candidate division MSBL1 archaeon SCGC-AAA259E17</name>
    <dbReference type="NCBI Taxonomy" id="1698263"/>
    <lineage>
        <taxon>Archaea</taxon>
        <taxon>Methanobacteriati</taxon>
        <taxon>Methanobacteriota</taxon>
        <taxon>candidate division MSBL1</taxon>
    </lineage>
</organism>
<evidence type="ECO:0000256" key="7">
    <source>
        <dbReference type="ARBA" id="ARBA00023204"/>
    </source>
</evidence>
<dbReference type="InterPro" id="IPR045628">
    <property type="entry name" value="Lhr_WH_dom"/>
</dbReference>
<dbReference type="GO" id="GO:0016887">
    <property type="term" value="F:ATP hydrolysis activity"/>
    <property type="evidence" value="ECO:0007669"/>
    <property type="project" value="TreeGrafter"/>
</dbReference>
<dbReference type="PROSITE" id="PS51194">
    <property type="entry name" value="HELICASE_CTER"/>
    <property type="match status" value="1"/>
</dbReference>